<dbReference type="Proteomes" id="UP000179230">
    <property type="component" value="Unassembled WGS sequence"/>
</dbReference>
<reference evidence="1 2" key="1">
    <citation type="journal article" date="2016" name="Nat. Commun.">
        <title>Thousands of microbial genomes shed light on interconnected biogeochemical processes in an aquifer system.</title>
        <authorList>
            <person name="Anantharaman K."/>
            <person name="Brown C.T."/>
            <person name="Hug L.A."/>
            <person name="Sharon I."/>
            <person name="Castelle C.J."/>
            <person name="Probst A.J."/>
            <person name="Thomas B.C."/>
            <person name="Singh A."/>
            <person name="Wilkins M.J."/>
            <person name="Karaoz U."/>
            <person name="Brodie E.L."/>
            <person name="Williams K.H."/>
            <person name="Hubbard S.S."/>
            <person name="Banfield J.F."/>
        </authorList>
    </citation>
    <scope>NUCLEOTIDE SEQUENCE [LARGE SCALE GENOMIC DNA]</scope>
</reference>
<dbReference type="EMBL" id="MFMT01000003">
    <property type="protein sequence ID" value="OGG89331.1"/>
    <property type="molecule type" value="Genomic_DNA"/>
</dbReference>
<sequence length="103" mass="11507">MDISTILATDLKSTLGLADMSKVQQRQFLDDLGGVVLEGALLRYLEQSDEDDQSVFSSWVQTHANDGDLLPKLLKTYPKFENSLTDEIDAFKTDAIRVADKNK</sequence>
<dbReference type="AlphaFoldDB" id="A0A1F6FTZ2"/>
<evidence type="ECO:0000313" key="2">
    <source>
        <dbReference type="Proteomes" id="UP000179230"/>
    </source>
</evidence>
<gene>
    <name evidence="1" type="ORF">A2592_02950</name>
</gene>
<proteinExistence type="predicted"/>
<organism evidence="1 2">
    <name type="scientific">Candidatus Kaiserbacteria bacterium RIFOXYD1_FULL_42_15</name>
    <dbReference type="NCBI Taxonomy" id="1798532"/>
    <lineage>
        <taxon>Bacteria</taxon>
        <taxon>Candidatus Kaiseribacteriota</taxon>
    </lineage>
</organism>
<comment type="caution">
    <text evidence="1">The sequence shown here is derived from an EMBL/GenBank/DDBJ whole genome shotgun (WGS) entry which is preliminary data.</text>
</comment>
<name>A0A1F6FTZ2_9BACT</name>
<accession>A0A1F6FTZ2</accession>
<evidence type="ECO:0000313" key="1">
    <source>
        <dbReference type="EMBL" id="OGG89331.1"/>
    </source>
</evidence>
<protein>
    <submittedName>
        <fullName evidence="1">Uncharacterized protein</fullName>
    </submittedName>
</protein>